<dbReference type="AlphaFoldDB" id="A0A1T4R7R1"/>
<dbReference type="RefSeq" id="WP_078758584.1">
    <property type="nucleotide sequence ID" value="NZ_FUXP01000007.1"/>
</dbReference>
<organism evidence="2 3">
    <name type="scientific">Lysobacter spongiicola DSM 21749</name>
    <dbReference type="NCBI Taxonomy" id="1122188"/>
    <lineage>
        <taxon>Bacteria</taxon>
        <taxon>Pseudomonadati</taxon>
        <taxon>Pseudomonadota</taxon>
        <taxon>Gammaproteobacteria</taxon>
        <taxon>Lysobacterales</taxon>
        <taxon>Lysobacteraceae</taxon>
        <taxon>Novilysobacter</taxon>
    </lineage>
</organism>
<evidence type="ECO:0000313" key="3">
    <source>
        <dbReference type="Proteomes" id="UP000190061"/>
    </source>
</evidence>
<keyword evidence="1" id="KW-0732">Signal</keyword>
<feature type="signal peptide" evidence="1">
    <location>
        <begin position="1"/>
        <end position="24"/>
    </location>
</feature>
<evidence type="ECO:0000313" key="2">
    <source>
        <dbReference type="EMBL" id="SKA11927.1"/>
    </source>
</evidence>
<accession>A0A1T4R7R1</accession>
<dbReference type="OrthoDB" id="5976085at2"/>
<dbReference type="Proteomes" id="UP000190061">
    <property type="component" value="Unassembled WGS sequence"/>
</dbReference>
<keyword evidence="3" id="KW-1185">Reference proteome</keyword>
<dbReference type="STRING" id="1122188.SAMN02745674_02016"/>
<gene>
    <name evidence="2" type="ORF">SAMN02745674_02016</name>
</gene>
<evidence type="ECO:0000256" key="1">
    <source>
        <dbReference type="SAM" id="SignalP"/>
    </source>
</evidence>
<reference evidence="2 3" key="1">
    <citation type="submission" date="2017-02" db="EMBL/GenBank/DDBJ databases">
        <authorList>
            <person name="Peterson S.W."/>
        </authorList>
    </citation>
    <scope>NUCLEOTIDE SEQUENCE [LARGE SCALE GENOMIC DNA]</scope>
    <source>
        <strain evidence="2 3">DSM 21749</strain>
    </source>
</reference>
<sequence>MRPIASVALFPLACALVLATTACATSPAVDTPGNEPGAAGPVTITGTVASIDTQPWAYDGNAVVQVDAADGGRVAVELPARWNLCEAPPVDVEALAVGMQVQVVGDASGEGGLVVCSHPSHRLAPVQ</sequence>
<protein>
    <recommendedName>
        <fullName evidence="4">DUF5666 domain-containing protein</fullName>
    </recommendedName>
</protein>
<feature type="chain" id="PRO_5013341071" description="DUF5666 domain-containing protein" evidence="1">
    <location>
        <begin position="25"/>
        <end position="127"/>
    </location>
</feature>
<name>A0A1T4R7R1_9GAMM</name>
<dbReference type="PROSITE" id="PS51257">
    <property type="entry name" value="PROKAR_LIPOPROTEIN"/>
    <property type="match status" value="1"/>
</dbReference>
<proteinExistence type="predicted"/>
<dbReference type="EMBL" id="FUXP01000007">
    <property type="protein sequence ID" value="SKA11927.1"/>
    <property type="molecule type" value="Genomic_DNA"/>
</dbReference>
<evidence type="ECO:0008006" key="4">
    <source>
        <dbReference type="Google" id="ProtNLM"/>
    </source>
</evidence>